<evidence type="ECO:0000313" key="2">
    <source>
        <dbReference type="EMBL" id="SHG06193.1"/>
    </source>
</evidence>
<dbReference type="STRING" id="288992.SAMN04488522_104332"/>
<dbReference type="OrthoDB" id="796951at2"/>
<dbReference type="Proteomes" id="UP000184287">
    <property type="component" value="Unassembled WGS sequence"/>
</dbReference>
<feature type="transmembrane region" description="Helical" evidence="1">
    <location>
        <begin position="43"/>
        <end position="62"/>
    </location>
</feature>
<protein>
    <submittedName>
        <fullName evidence="2">Uncharacterized protein</fullName>
    </submittedName>
</protein>
<evidence type="ECO:0000256" key="1">
    <source>
        <dbReference type="SAM" id="Phobius"/>
    </source>
</evidence>
<keyword evidence="3" id="KW-1185">Reference proteome</keyword>
<accession>A0A1M5GRA0</accession>
<name>A0A1M5GRA0_9SPHI</name>
<proteinExistence type="predicted"/>
<keyword evidence="1" id="KW-0472">Membrane</keyword>
<dbReference type="AlphaFoldDB" id="A0A1M5GRA0"/>
<gene>
    <name evidence="2" type="ORF">SAMN04488522_104332</name>
</gene>
<dbReference type="RefSeq" id="WP_124558628.1">
    <property type="nucleotide sequence ID" value="NZ_FQUQ01000004.1"/>
</dbReference>
<evidence type="ECO:0000313" key="3">
    <source>
        <dbReference type="Proteomes" id="UP000184287"/>
    </source>
</evidence>
<dbReference type="EMBL" id="FQUQ01000004">
    <property type="protein sequence ID" value="SHG06193.1"/>
    <property type="molecule type" value="Genomic_DNA"/>
</dbReference>
<reference evidence="3" key="1">
    <citation type="submission" date="2016-11" db="EMBL/GenBank/DDBJ databases">
        <authorList>
            <person name="Varghese N."/>
            <person name="Submissions S."/>
        </authorList>
    </citation>
    <scope>NUCLEOTIDE SEQUENCE [LARGE SCALE GENOMIC DNA]</scope>
    <source>
        <strain evidence="3">DSM 16990</strain>
    </source>
</reference>
<sequence length="141" mass="15913">MYRKTHFKPRPNLLYELRKEFGGYFLRLSALWKLVSSRYPTQIFALMLASILFSGVFAFTVMRVKEPKSLPSLSSSGTNVAQGFGQIIGAGQAFQKVLDLQNQINTVLHKEKLTAADSLFVKDAIQQLEIIHNELNIKPTP</sequence>
<keyword evidence="1" id="KW-0812">Transmembrane</keyword>
<keyword evidence="1" id="KW-1133">Transmembrane helix</keyword>
<organism evidence="2 3">
    <name type="scientific">Pedobacter caeni</name>
    <dbReference type="NCBI Taxonomy" id="288992"/>
    <lineage>
        <taxon>Bacteria</taxon>
        <taxon>Pseudomonadati</taxon>
        <taxon>Bacteroidota</taxon>
        <taxon>Sphingobacteriia</taxon>
        <taxon>Sphingobacteriales</taxon>
        <taxon>Sphingobacteriaceae</taxon>
        <taxon>Pedobacter</taxon>
    </lineage>
</organism>